<accession>A0A2A9NN67</accession>
<keyword evidence="4 6" id="KW-1133">Transmembrane helix</keyword>
<keyword evidence="3 6" id="KW-0812">Transmembrane</keyword>
<feature type="transmembrane region" description="Helical" evidence="6">
    <location>
        <begin position="193"/>
        <end position="215"/>
    </location>
</feature>
<keyword evidence="8" id="KW-1185">Reference proteome</keyword>
<evidence type="ECO:0000313" key="7">
    <source>
        <dbReference type="EMBL" id="PFH49170.1"/>
    </source>
</evidence>
<dbReference type="Pfam" id="PF01940">
    <property type="entry name" value="DUF92"/>
    <property type="match status" value="1"/>
</dbReference>
<dbReference type="EMBL" id="KZ302037">
    <property type="protein sequence ID" value="PFH49170.1"/>
    <property type="molecule type" value="Genomic_DNA"/>
</dbReference>
<dbReference type="PANTHER" id="PTHR13353">
    <property type="entry name" value="TRANSMEMBRANE PROTEIN 19"/>
    <property type="match status" value="1"/>
</dbReference>
<proteinExistence type="inferred from homology"/>
<gene>
    <name evidence="7" type="ORF">AMATHDRAFT_63658</name>
</gene>
<dbReference type="AlphaFoldDB" id="A0A2A9NN67"/>
<name>A0A2A9NN67_9AGAR</name>
<dbReference type="InterPro" id="IPR002794">
    <property type="entry name" value="DUF92_TMEM19"/>
</dbReference>
<dbReference type="STRING" id="703135.A0A2A9NN67"/>
<comment type="subcellular location">
    <subcellularLocation>
        <location evidence="1">Membrane</location>
        <topology evidence="1">Multi-pass membrane protein</topology>
    </subcellularLocation>
</comment>
<evidence type="ECO:0000313" key="8">
    <source>
        <dbReference type="Proteomes" id="UP000242287"/>
    </source>
</evidence>
<feature type="transmembrane region" description="Helical" evidence="6">
    <location>
        <begin position="46"/>
        <end position="65"/>
    </location>
</feature>
<reference evidence="7 8" key="1">
    <citation type="submission" date="2014-02" db="EMBL/GenBank/DDBJ databases">
        <title>Transposable element dynamics among asymbiotic and ectomycorrhizal Amanita fungi.</title>
        <authorList>
            <consortium name="DOE Joint Genome Institute"/>
            <person name="Hess J."/>
            <person name="Skrede I."/>
            <person name="Wolfe B."/>
            <person name="LaButti K."/>
            <person name="Ohm R.A."/>
            <person name="Grigoriev I.V."/>
            <person name="Pringle A."/>
        </authorList>
    </citation>
    <scope>NUCLEOTIDE SEQUENCE [LARGE SCALE GENOMIC DNA]</scope>
    <source>
        <strain evidence="7 8">SKay4041</strain>
    </source>
</reference>
<sequence length="267" mass="28495">MAASVRAFGVGLIGFYLLGSRATKFGKQQKARLEEGYHEAGYRNGWQVLCNSAFAFVATSVWNVYYVPGSPHAWVAELVGFTPRNNGITYRPDSWCPTDGQVSGGWSRVLVFIVLGQFACCLGDTLASELGVLSRAPPRMVTNFKKMPPGTNGAMSVGGTLASAAGGILVGLMMGVSLVIENRRCGRNVLMECVLWGGFAGVIGSLIDSIMGATLQKTLYNEDKKIVVKETGKGVKNIGGWEVLTNNQVNLLSSGVCGLVVAWMTSR</sequence>
<dbReference type="Proteomes" id="UP000242287">
    <property type="component" value="Unassembled WGS sequence"/>
</dbReference>
<dbReference type="PANTHER" id="PTHR13353:SF5">
    <property type="entry name" value="TRANSMEMBRANE PROTEIN 19"/>
    <property type="match status" value="1"/>
</dbReference>
<feature type="transmembrane region" description="Helical" evidence="6">
    <location>
        <begin position="153"/>
        <end position="181"/>
    </location>
</feature>
<evidence type="ECO:0000256" key="3">
    <source>
        <dbReference type="ARBA" id="ARBA00022692"/>
    </source>
</evidence>
<evidence type="ECO:0000256" key="6">
    <source>
        <dbReference type="SAM" id="Phobius"/>
    </source>
</evidence>
<evidence type="ECO:0008006" key="9">
    <source>
        <dbReference type="Google" id="ProtNLM"/>
    </source>
</evidence>
<dbReference type="GO" id="GO:0016020">
    <property type="term" value="C:membrane"/>
    <property type="evidence" value="ECO:0007669"/>
    <property type="project" value="UniProtKB-SubCell"/>
</dbReference>
<comment type="similarity">
    <text evidence="2">Belongs to the TMEM19 family.</text>
</comment>
<protein>
    <recommendedName>
        <fullName evidence="9">Transmembrane protein 19</fullName>
    </recommendedName>
</protein>
<dbReference type="OrthoDB" id="30881at2759"/>
<evidence type="ECO:0000256" key="5">
    <source>
        <dbReference type="ARBA" id="ARBA00023136"/>
    </source>
</evidence>
<evidence type="ECO:0000256" key="4">
    <source>
        <dbReference type="ARBA" id="ARBA00022989"/>
    </source>
</evidence>
<evidence type="ECO:0000256" key="1">
    <source>
        <dbReference type="ARBA" id="ARBA00004141"/>
    </source>
</evidence>
<organism evidence="7 8">
    <name type="scientific">Amanita thiersii Skay4041</name>
    <dbReference type="NCBI Taxonomy" id="703135"/>
    <lineage>
        <taxon>Eukaryota</taxon>
        <taxon>Fungi</taxon>
        <taxon>Dikarya</taxon>
        <taxon>Basidiomycota</taxon>
        <taxon>Agaricomycotina</taxon>
        <taxon>Agaricomycetes</taxon>
        <taxon>Agaricomycetidae</taxon>
        <taxon>Agaricales</taxon>
        <taxon>Pluteineae</taxon>
        <taxon>Amanitaceae</taxon>
        <taxon>Amanita</taxon>
    </lineage>
</organism>
<evidence type="ECO:0000256" key="2">
    <source>
        <dbReference type="ARBA" id="ARBA00009012"/>
    </source>
</evidence>
<keyword evidence="5 6" id="KW-0472">Membrane</keyword>